<dbReference type="Proteomes" id="UP001186974">
    <property type="component" value="Unassembled WGS sequence"/>
</dbReference>
<feature type="non-terminal residue" evidence="1">
    <location>
        <position position="1"/>
    </location>
</feature>
<dbReference type="EMBL" id="JAWDJW010005503">
    <property type="protein sequence ID" value="KAK3067510.1"/>
    <property type="molecule type" value="Genomic_DNA"/>
</dbReference>
<name>A0ACC3DFJ5_9PEZI</name>
<keyword evidence="2" id="KW-1185">Reference proteome</keyword>
<proteinExistence type="predicted"/>
<organism evidence="1 2">
    <name type="scientific">Coniosporium uncinatum</name>
    <dbReference type="NCBI Taxonomy" id="93489"/>
    <lineage>
        <taxon>Eukaryota</taxon>
        <taxon>Fungi</taxon>
        <taxon>Dikarya</taxon>
        <taxon>Ascomycota</taxon>
        <taxon>Pezizomycotina</taxon>
        <taxon>Dothideomycetes</taxon>
        <taxon>Dothideomycetes incertae sedis</taxon>
        <taxon>Coniosporium</taxon>
    </lineage>
</organism>
<comment type="caution">
    <text evidence="1">The sequence shown here is derived from an EMBL/GenBank/DDBJ whole genome shotgun (WGS) entry which is preliminary data.</text>
</comment>
<reference evidence="1" key="1">
    <citation type="submission" date="2024-09" db="EMBL/GenBank/DDBJ databases">
        <title>Black Yeasts Isolated from many extreme environments.</title>
        <authorList>
            <person name="Coleine C."/>
            <person name="Stajich J.E."/>
            <person name="Selbmann L."/>
        </authorList>
    </citation>
    <scope>NUCLEOTIDE SEQUENCE</scope>
    <source>
        <strain evidence="1">CCFEE 5737</strain>
    </source>
</reference>
<gene>
    <name evidence="1" type="ORF">LTS18_001094</name>
</gene>
<evidence type="ECO:0000313" key="2">
    <source>
        <dbReference type="Proteomes" id="UP001186974"/>
    </source>
</evidence>
<protein>
    <submittedName>
        <fullName evidence="1">Uncharacterized protein</fullName>
    </submittedName>
</protein>
<accession>A0ACC3DFJ5</accession>
<evidence type="ECO:0000313" key="1">
    <source>
        <dbReference type="EMBL" id="KAK3067510.1"/>
    </source>
</evidence>
<sequence>TPNGNETLLARLHEEAAARESLRSDFQNLYAAKVITMTPEHEQQIASLTEANEANEAWARYGEQQAQMAARLREQNAALREQGAGWGQVKTGLQYEMAGLRRRVSELRQQQQQQQRSGGGGGGVGAGYAQGSWAQTQTRALQEQRSWAGWNGRPAEDWNH</sequence>